<dbReference type="InterPro" id="IPR045323">
    <property type="entry name" value="CCDC34"/>
</dbReference>
<evidence type="ECO:0000256" key="1">
    <source>
        <dbReference type="SAM" id="MobiDB-lite"/>
    </source>
</evidence>
<reference evidence="3" key="2">
    <citation type="submission" date="2025-08" db="UniProtKB">
        <authorList>
            <consortium name="Ensembl"/>
        </authorList>
    </citation>
    <scope>IDENTIFICATION</scope>
</reference>
<dbReference type="AlphaFoldDB" id="A0A4W5L2F7"/>
<feature type="region of interest" description="Disordered" evidence="1">
    <location>
        <begin position="84"/>
        <end position="125"/>
    </location>
</feature>
<dbReference type="Pfam" id="PF13904">
    <property type="entry name" value="CCDC34"/>
    <property type="match status" value="1"/>
</dbReference>
<dbReference type="PANTHER" id="PTHR23247:SF2">
    <property type="entry name" value="COILED-COIL DOMAIN-CONTAINING PROTEIN 34"/>
    <property type="match status" value="1"/>
</dbReference>
<evidence type="ECO:0000313" key="3">
    <source>
        <dbReference type="Ensembl" id="ENSHHUP00000018519.1"/>
    </source>
</evidence>
<organism evidence="3 4">
    <name type="scientific">Hucho hucho</name>
    <name type="common">huchen</name>
    <dbReference type="NCBI Taxonomy" id="62062"/>
    <lineage>
        <taxon>Eukaryota</taxon>
        <taxon>Metazoa</taxon>
        <taxon>Chordata</taxon>
        <taxon>Craniata</taxon>
        <taxon>Vertebrata</taxon>
        <taxon>Euteleostomi</taxon>
        <taxon>Actinopterygii</taxon>
        <taxon>Neopterygii</taxon>
        <taxon>Teleostei</taxon>
        <taxon>Protacanthopterygii</taxon>
        <taxon>Salmoniformes</taxon>
        <taxon>Salmonidae</taxon>
        <taxon>Salmoninae</taxon>
        <taxon>Hucho</taxon>
    </lineage>
</organism>
<reference evidence="4" key="1">
    <citation type="submission" date="2018-06" db="EMBL/GenBank/DDBJ databases">
        <title>Genome assembly of Danube salmon.</title>
        <authorList>
            <person name="Macqueen D.J."/>
            <person name="Gundappa M.K."/>
        </authorList>
    </citation>
    <scope>NUCLEOTIDE SEQUENCE [LARGE SCALE GENOMIC DNA]</scope>
</reference>
<feature type="region of interest" description="Disordered" evidence="1">
    <location>
        <begin position="155"/>
        <end position="192"/>
    </location>
</feature>
<feature type="compositionally biased region" description="Basic and acidic residues" evidence="1">
    <location>
        <begin position="109"/>
        <end position="120"/>
    </location>
</feature>
<reference evidence="3" key="3">
    <citation type="submission" date="2025-09" db="UniProtKB">
        <authorList>
            <consortium name="Ensembl"/>
        </authorList>
    </citation>
    <scope>IDENTIFICATION</scope>
</reference>
<dbReference type="PANTHER" id="PTHR23247">
    <property type="entry name" value="NY-REN-41 ANTIGEN L15 -RELATED"/>
    <property type="match status" value="1"/>
</dbReference>
<dbReference type="Ensembl" id="ENSHHUT00000019190.1">
    <property type="protein sequence ID" value="ENSHHUP00000018519.1"/>
    <property type="gene ID" value="ENSHHUG00000011553.1"/>
</dbReference>
<dbReference type="GeneTree" id="ENSGT00730000111271"/>
<feature type="compositionally biased region" description="Polar residues" evidence="1">
    <location>
        <begin position="409"/>
        <end position="419"/>
    </location>
</feature>
<feature type="compositionally biased region" description="Basic and acidic residues" evidence="1">
    <location>
        <begin position="255"/>
        <end position="270"/>
    </location>
</feature>
<feature type="region of interest" description="Disordered" evidence="1">
    <location>
        <begin position="300"/>
        <end position="419"/>
    </location>
</feature>
<keyword evidence="4" id="KW-1185">Reference proteome</keyword>
<dbReference type="InterPro" id="IPR025259">
    <property type="entry name" value="CCDC34/181"/>
</dbReference>
<sequence length="419" mass="48793">MSPWIPMTVTTLFSMDTAHVAMDTHDRDDPLLHYVAMDTAQRLLGASRSASVIGELVCGVSWENKVVCDHNQVNRRKEVREDLGGKMSSFPASASKSFSSTPLKTYQDSGRELHRSKSVDYDSTDDSTYSLLSPIYHDSYESDEDLAAAHHVHQIDTSATQSDDARPLSPIRDDPQQTPPERTAVTEAEDPEASLSAWERWLVCKAKEERLRIEKKAEEESLLRERNEEQEREQQKKKMVVEEKIQEWLQMKKEQEKQEKLLKESKEQGEMQRQQQKQREIEQKAEEKYREWLRRKNLEKMERERRAKEEAASREAQERERRQRAEENFKEWLRAQDKSRPSPNAPGCPRGGYDNVTYPSPSFYNPIPWKPIHVPPPEKPPVKKTSRRKQPCQPKCQNSPSIPFRLRDTVSSAARLQRR</sequence>
<dbReference type="Proteomes" id="UP000314982">
    <property type="component" value="Unassembled WGS sequence"/>
</dbReference>
<dbReference type="STRING" id="62062.ENSHHUP00000018519"/>
<feature type="compositionally biased region" description="Basic and acidic residues" evidence="1">
    <location>
        <begin position="300"/>
        <end position="340"/>
    </location>
</feature>
<feature type="region of interest" description="Disordered" evidence="1">
    <location>
        <begin position="214"/>
        <end position="239"/>
    </location>
</feature>
<feature type="compositionally biased region" description="Low complexity" evidence="1">
    <location>
        <begin position="88"/>
        <end position="100"/>
    </location>
</feature>
<feature type="domain" description="Coiled-coil" evidence="2">
    <location>
        <begin position="195"/>
        <end position="369"/>
    </location>
</feature>
<feature type="region of interest" description="Disordered" evidence="1">
    <location>
        <begin position="255"/>
        <end position="283"/>
    </location>
</feature>
<protein>
    <submittedName>
        <fullName evidence="3">Coiled-coil domain containing 34</fullName>
    </submittedName>
</protein>
<feature type="compositionally biased region" description="Basic and acidic residues" evidence="1">
    <location>
        <begin position="163"/>
        <end position="175"/>
    </location>
</feature>
<evidence type="ECO:0000313" key="4">
    <source>
        <dbReference type="Proteomes" id="UP000314982"/>
    </source>
</evidence>
<name>A0A4W5L2F7_9TELE</name>
<accession>A0A4W5L2F7</accession>
<proteinExistence type="predicted"/>
<evidence type="ECO:0000259" key="2">
    <source>
        <dbReference type="Pfam" id="PF13904"/>
    </source>
</evidence>